<evidence type="ECO:0000259" key="1">
    <source>
        <dbReference type="PROSITE" id="PS51819"/>
    </source>
</evidence>
<dbReference type="InterPro" id="IPR029068">
    <property type="entry name" value="Glyas_Bleomycin-R_OHBP_Dase"/>
</dbReference>
<proteinExistence type="predicted"/>
<organism evidence="2 3">
    <name type="scientific">Hymenobacter volaticus</name>
    <dbReference type="NCBI Taxonomy" id="2932254"/>
    <lineage>
        <taxon>Bacteria</taxon>
        <taxon>Pseudomonadati</taxon>
        <taxon>Bacteroidota</taxon>
        <taxon>Cytophagia</taxon>
        <taxon>Cytophagales</taxon>
        <taxon>Hymenobacteraceae</taxon>
        <taxon>Hymenobacter</taxon>
    </lineage>
</organism>
<evidence type="ECO:0000313" key="2">
    <source>
        <dbReference type="EMBL" id="UOQ65001.1"/>
    </source>
</evidence>
<dbReference type="PANTHER" id="PTHR36113:SF3">
    <property type="entry name" value="SLL5075 PROTEIN"/>
    <property type="match status" value="1"/>
</dbReference>
<dbReference type="RefSeq" id="WP_245119011.1">
    <property type="nucleotide sequence ID" value="NZ_CP095061.1"/>
</dbReference>
<dbReference type="CDD" id="cd06587">
    <property type="entry name" value="VOC"/>
    <property type="match status" value="1"/>
</dbReference>
<keyword evidence="3" id="KW-1185">Reference proteome</keyword>
<dbReference type="PROSITE" id="PS51819">
    <property type="entry name" value="VOC"/>
    <property type="match status" value="1"/>
</dbReference>
<dbReference type="InterPro" id="IPR037523">
    <property type="entry name" value="VOC_core"/>
</dbReference>
<sequence length="116" mass="13170">MNLNHINLPVVNVPQTQAFFEEYFGFRPFSKPSAVLAVMHNNSGMVLTISNLDRAAEVHYPEHFHIGFIQESTAAVDTFYQRLIADGFEADPPRRFHGSWTFYFRAPGGLLIEILA</sequence>
<feature type="domain" description="VOC" evidence="1">
    <location>
        <begin position="2"/>
        <end position="116"/>
    </location>
</feature>
<accession>A0ABY4G2E2</accession>
<dbReference type="Gene3D" id="3.10.180.10">
    <property type="entry name" value="2,3-Dihydroxybiphenyl 1,2-Dioxygenase, domain 1"/>
    <property type="match status" value="1"/>
</dbReference>
<reference evidence="2" key="1">
    <citation type="submission" date="2022-04" db="EMBL/GenBank/DDBJ databases">
        <title>Hymenobacter sp. isolated from the air.</title>
        <authorList>
            <person name="Won M."/>
            <person name="Lee C.-M."/>
            <person name="Woen H.-Y."/>
            <person name="Kwon S.-W."/>
        </authorList>
    </citation>
    <scope>NUCLEOTIDE SEQUENCE</scope>
    <source>
        <strain evidence="2">5420S-77</strain>
    </source>
</reference>
<dbReference type="Proteomes" id="UP000830401">
    <property type="component" value="Chromosome"/>
</dbReference>
<dbReference type="Pfam" id="PF00903">
    <property type="entry name" value="Glyoxalase"/>
    <property type="match status" value="1"/>
</dbReference>
<dbReference type="EMBL" id="CP095061">
    <property type="protein sequence ID" value="UOQ65001.1"/>
    <property type="molecule type" value="Genomic_DNA"/>
</dbReference>
<dbReference type="SUPFAM" id="SSF54593">
    <property type="entry name" value="Glyoxalase/Bleomycin resistance protein/Dihydroxybiphenyl dioxygenase"/>
    <property type="match status" value="1"/>
</dbReference>
<dbReference type="InterPro" id="IPR004360">
    <property type="entry name" value="Glyas_Fos-R_dOase_dom"/>
</dbReference>
<name>A0ABY4G2E2_9BACT</name>
<evidence type="ECO:0000313" key="3">
    <source>
        <dbReference type="Proteomes" id="UP000830401"/>
    </source>
</evidence>
<dbReference type="PANTHER" id="PTHR36113">
    <property type="entry name" value="LYASE, PUTATIVE-RELATED-RELATED"/>
    <property type="match status" value="1"/>
</dbReference>
<gene>
    <name evidence="2" type="ORF">MUN86_15700</name>
</gene>
<protein>
    <submittedName>
        <fullName evidence="2">VOC family protein</fullName>
    </submittedName>
</protein>
<dbReference type="InterPro" id="IPR051332">
    <property type="entry name" value="Fosfomycin_Res_Enzymes"/>
</dbReference>